<dbReference type="Proteomes" id="UP000008021">
    <property type="component" value="Chromosome 5"/>
</dbReference>
<proteinExistence type="predicted"/>
<organism evidence="2">
    <name type="scientific">Oryza meridionalis</name>
    <dbReference type="NCBI Taxonomy" id="40149"/>
    <lineage>
        <taxon>Eukaryota</taxon>
        <taxon>Viridiplantae</taxon>
        <taxon>Streptophyta</taxon>
        <taxon>Embryophyta</taxon>
        <taxon>Tracheophyta</taxon>
        <taxon>Spermatophyta</taxon>
        <taxon>Magnoliopsida</taxon>
        <taxon>Liliopsida</taxon>
        <taxon>Poales</taxon>
        <taxon>Poaceae</taxon>
        <taxon>BOP clade</taxon>
        <taxon>Oryzoideae</taxon>
        <taxon>Oryzeae</taxon>
        <taxon>Oryzinae</taxon>
        <taxon>Oryza</taxon>
    </lineage>
</organism>
<feature type="region of interest" description="Disordered" evidence="1">
    <location>
        <begin position="83"/>
        <end position="106"/>
    </location>
</feature>
<dbReference type="EnsemblPlants" id="OMERI05G06510.1">
    <property type="protein sequence ID" value="OMERI05G06510.1"/>
    <property type="gene ID" value="OMERI05G06510"/>
</dbReference>
<keyword evidence="3" id="KW-1185">Reference proteome</keyword>
<accession>A0A0E0DND8</accession>
<name>A0A0E0DND8_9ORYZ</name>
<reference evidence="2" key="1">
    <citation type="submission" date="2015-04" db="UniProtKB">
        <authorList>
            <consortium name="EnsemblPlants"/>
        </authorList>
    </citation>
    <scope>IDENTIFICATION</scope>
</reference>
<reference evidence="2" key="2">
    <citation type="submission" date="2018-05" db="EMBL/GenBank/DDBJ databases">
        <title>OmerRS3 (Oryza meridionalis Reference Sequence Version 3).</title>
        <authorList>
            <person name="Zhang J."/>
            <person name="Kudrna D."/>
            <person name="Lee S."/>
            <person name="Talag J."/>
            <person name="Welchert J."/>
            <person name="Wing R.A."/>
        </authorList>
    </citation>
    <scope>NUCLEOTIDE SEQUENCE [LARGE SCALE GENOMIC DNA]</scope>
    <source>
        <strain evidence="2">cv. OR44</strain>
    </source>
</reference>
<evidence type="ECO:0000313" key="2">
    <source>
        <dbReference type="EnsemblPlants" id="OMERI05G06510.1"/>
    </source>
</evidence>
<protein>
    <submittedName>
        <fullName evidence="2">Uncharacterized protein</fullName>
    </submittedName>
</protein>
<dbReference type="AlphaFoldDB" id="A0A0E0DND8"/>
<dbReference type="HOGENOM" id="CLU_132894_1_0_1"/>
<evidence type="ECO:0000256" key="1">
    <source>
        <dbReference type="SAM" id="MobiDB-lite"/>
    </source>
</evidence>
<feature type="compositionally biased region" description="Basic and acidic residues" evidence="1">
    <location>
        <begin position="86"/>
        <end position="99"/>
    </location>
</feature>
<dbReference type="Gramene" id="OMERI05G06510.1">
    <property type="protein sequence ID" value="OMERI05G06510.1"/>
    <property type="gene ID" value="OMERI05G06510"/>
</dbReference>
<sequence>MAVGGAITVHDLASAKRLVLLSRSSTLSIVHNNLTTAKWLLLLLLRGSSMPSSRSVHSVVFPSLGSSLNASLSTAQTVPLPTKIFSNDDRKSHEREMSGIHRRTGL</sequence>
<evidence type="ECO:0000313" key="3">
    <source>
        <dbReference type="Proteomes" id="UP000008021"/>
    </source>
</evidence>